<dbReference type="InterPro" id="IPR010400">
    <property type="entry name" value="PITH_dom"/>
</dbReference>
<proteinExistence type="inferred from homology"/>
<sequence length="209" mass="23983">MSHHCHDEHCDHDHDDLPGAGDQFLLYSRIDRDNVRCMNEAEPGMGKAVIKPWNERLDNTKARGYYRVTYDIPLELIKFTGTVKLRSICLRTDRTDAAPSSVKVFINRDDVDFDVVESYTPVQTWELVEGSDDVVEYATRITKFTNVRNITLFFPDNFGNDTSIIRFIGFKGEWSEIKRDPIITVYEASANPADHKTPSGENKMNFSIQ</sequence>
<reference evidence="3" key="1">
    <citation type="journal article" date="2014" name="Genome Announc.">
        <title>De novo whole-genome sequence and genome annotation of Lichtheimia ramosa.</title>
        <authorList>
            <person name="Linde J."/>
            <person name="Schwartze V."/>
            <person name="Binder U."/>
            <person name="Lass-Florl C."/>
            <person name="Voigt K."/>
            <person name="Horn F."/>
        </authorList>
    </citation>
    <scope>NUCLEOTIDE SEQUENCE</scope>
    <source>
        <strain evidence="3">JMRC FSU:6197</strain>
    </source>
</reference>
<dbReference type="SUPFAM" id="SSF49785">
    <property type="entry name" value="Galactose-binding domain-like"/>
    <property type="match status" value="1"/>
</dbReference>
<dbReference type="PANTHER" id="PTHR12175">
    <property type="entry name" value="AD039 HT014 THIOREDOXIN FAMILY TRP26"/>
    <property type="match status" value="1"/>
</dbReference>
<dbReference type="InterPro" id="IPR037047">
    <property type="entry name" value="PITH_dom_sf"/>
</dbReference>
<dbReference type="OrthoDB" id="2635at2759"/>
<dbReference type="GO" id="GO:0005737">
    <property type="term" value="C:cytoplasm"/>
    <property type="evidence" value="ECO:0007669"/>
    <property type="project" value="EnsemblFungi"/>
</dbReference>
<gene>
    <name evidence="3" type="ORF">LRAMOSA06433</name>
</gene>
<dbReference type="GO" id="GO:0005634">
    <property type="term" value="C:nucleus"/>
    <property type="evidence" value="ECO:0007669"/>
    <property type="project" value="EnsemblFungi"/>
</dbReference>
<accession>A0A077X4M5</accession>
<evidence type="ECO:0000256" key="1">
    <source>
        <dbReference type="ARBA" id="ARBA00025788"/>
    </source>
</evidence>
<evidence type="ECO:0000259" key="2">
    <source>
        <dbReference type="PROSITE" id="PS51532"/>
    </source>
</evidence>
<dbReference type="PROSITE" id="PS51532">
    <property type="entry name" value="PITH"/>
    <property type="match status" value="1"/>
</dbReference>
<comment type="similarity">
    <text evidence="1">Belongs to the PITHD1 family.</text>
</comment>
<dbReference type="AlphaFoldDB" id="A0A077X4M5"/>
<dbReference type="Gene3D" id="2.60.120.470">
    <property type="entry name" value="PITH domain"/>
    <property type="match status" value="1"/>
</dbReference>
<dbReference type="Pfam" id="PF06201">
    <property type="entry name" value="PITH"/>
    <property type="match status" value="1"/>
</dbReference>
<dbReference type="PANTHER" id="PTHR12175:SF1">
    <property type="entry name" value="PITH DOMAIN-CONTAINING PROTEIN 1"/>
    <property type="match status" value="1"/>
</dbReference>
<dbReference type="InterPro" id="IPR045099">
    <property type="entry name" value="PITH1-like"/>
</dbReference>
<protein>
    <recommendedName>
        <fullName evidence="2">PITH domain-containing protein</fullName>
    </recommendedName>
</protein>
<evidence type="ECO:0000313" key="3">
    <source>
        <dbReference type="EMBL" id="CDS14263.1"/>
    </source>
</evidence>
<dbReference type="InterPro" id="IPR008979">
    <property type="entry name" value="Galactose-bd-like_sf"/>
</dbReference>
<dbReference type="EMBL" id="LK023386">
    <property type="protein sequence ID" value="CDS14263.1"/>
    <property type="molecule type" value="Genomic_DNA"/>
</dbReference>
<feature type="domain" description="PITH" evidence="2">
    <location>
        <begin position="15"/>
        <end position="190"/>
    </location>
</feature>
<name>A0A077X4M5_9FUNG</name>
<organism evidence="3">
    <name type="scientific">Lichtheimia ramosa</name>
    <dbReference type="NCBI Taxonomy" id="688394"/>
    <lineage>
        <taxon>Eukaryota</taxon>
        <taxon>Fungi</taxon>
        <taxon>Fungi incertae sedis</taxon>
        <taxon>Mucoromycota</taxon>
        <taxon>Mucoromycotina</taxon>
        <taxon>Mucoromycetes</taxon>
        <taxon>Mucorales</taxon>
        <taxon>Lichtheimiaceae</taxon>
        <taxon>Lichtheimia</taxon>
    </lineage>
</organism>